<reference evidence="3" key="1">
    <citation type="journal article" date="2022" name="Int. J. Mol. Sci.">
        <title>Draft Genome of Tanacetum Coccineum: Genomic Comparison of Closely Related Tanacetum-Family Plants.</title>
        <authorList>
            <person name="Yamashiro T."/>
            <person name="Shiraishi A."/>
            <person name="Nakayama K."/>
            <person name="Satake H."/>
        </authorList>
    </citation>
    <scope>NUCLEOTIDE SEQUENCE</scope>
</reference>
<dbReference type="GO" id="GO:0003964">
    <property type="term" value="F:RNA-directed DNA polymerase activity"/>
    <property type="evidence" value="ECO:0007669"/>
    <property type="project" value="UniProtKB-KW"/>
</dbReference>
<sequence length="293" mass="33083">MKPSPGHKYSGQVHSLEVIGESKEYEEEGIEQLVESNEEDENSKNKEAEIYSLMLGVYPASCQGMEVNKDVPGSITAILEEFEDVFALPTELPPQRTHDHKIPLVPNTPPINIRHYKHLPSQKDAIEVIVKELMDSRVIRASHNSFSSPIVMVKKKDGTWRMCVDYTQLNKYTVKDKFPILVIEELMDELGGSVVFSKLNLRSGYHQIRMNKEDIGKITFRTHEGHYEFLVMPFGLTNAPSTFQSLMNVCSFMLCDLDFEPLSLSLSSLPSCDLMSLANILILCLTLKASNQS</sequence>
<dbReference type="PANTHER" id="PTHR24559">
    <property type="entry name" value="TRANSPOSON TY3-I GAG-POL POLYPROTEIN"/>
    <property type="match status" value="1"/>
</dbReference>
<gene>
    <name evidence="3" type="ORF">Tco_0800908</name>
</gene>
<dbReference type="InterPro" id="IPR043128">
    <property type="entry name" value="Rev_trsase/Diguanyl_cyclase"/>
</dbReference>
<organism evidence="3 4">
    <name type="scientific">Tanacetum coccineum</name>
    <dbReference type="NCBI Taxonomy" id="301880"/>
    <lineage>
        <taxon>Eukaryota</taxon>
        <taxon>Viridiplantae</taxon>
        <taxon>Streptophyta</taxon>
        <taxon>Embryophyta</taxon>
        <taxon>Tracheophyta</taxon>
        <taxon>Spermatophyta</taxon>
        <taxon>Magnoliopsida</taxon>
        <taxon>eudicotyledons</taxon>
        <taxon>Gunneridae</taxon>
        <taxon>Pentapetalae</taxon>
        <taxon>asterids</taxon>
        <taxon>campanulids</taxon>
        <taxon>Asterales</taxon>
        <taxon>Asteraceae</taxon>
        <taxon>Asteroideae</taxon>
        <taxon>Anthemideae</taxon>
        <taxon>Anthemidinae</taxon>
        <taxon>Tanacetum</taxon>
    </lineage>
</organism>
<feature type="compositionally biased region" description="Acidic residues" evidence="1">
    <location>
        <begin position="24"/>
        <end position="41"/>
    </location>
</feature>
<evidence type="ECO:0000259" key="2">
    <source>
        <dbReference type="Pfam" id="PF00078"/>
    </source>
</evidence>
<dbReference type="Gene3D" id="3.30.70.270">
    <property type="match status" value="1"/>
</dbReference>
<protein>
    <submittedName>
        <fullName evidence="3">Reverse transcriptase</fullName>
    </submittedName>
</protein>
<keyword evidence="3" id="KW-0695">RNA-directed DNA polymerase</keyword>
<dbReference type="InterPro" id="IPR053134">
    <property type="entry name" value="RNA-dir_DNA_polymerase"/>
</dbReference>
<keyword evidence="4" id="KW-1185">Reference proteome</keyword>
<proteinExistence type="predicted"/>
<reference evidence="3" key="2">
    <citation type="submission" date="2022-01" db="EMBL/GenBank/DDBJ databases">
        <authorList>
            <person name="Yamashiro T."/>
            <person name="Shiraishi A."/>
            <person name="Satake H."/>
            <person name="Nakayama K."/>
        </authorList>
    </citation>
    <scope>NUCLEOTIDE SEQUENCE</scope>
</reference>
<dbReference type="InterPro" id="IPR043502">
    <property type="entry name" value="DNA/RNA_pol_sf"/>
</dbReference>
<evidence type="ECO:0000313" key="4">
    <source>
        <dbReference type="Proteomes" id="UP001151760"/>
    </source>
</evidence>
<keyword evidence="3" id="KW-0548">Nucleotidyltransferase</keyword>
<dbReference type="PANTHER" id="PTHR24559:SF450">
    <property type="entry name" value="RNA-DIRECTED DNA POLYMERASE HOMOLOG"/>
    <property type="match status" value="1"/>
</dbReference>
<evidence type="ECO:0000313" key="3">
    <source>
        <dbReference type="EMBL" id="GJS93940.1"/>
    </source>
</evidence>
<dbReference type="Gene3D" id="3.10.10.10">
    <property type="entry name" value="HIV Type 1 Reverse Transcriptase, subunit A, domain 1"/>
    <property type="match status" value="1"/>
</dbReference>
<keyword evidence="3" id="KW-0808">Transferase</keyword>
<feature type="region of interest" description="Disordered" evidence="1">
    <location>
        <begin position="1"/>
        <end position="44"/>
    </location>
</feature>
<dbReference type="EMBL" id="BQNB010011694">
    <property type="protein sequence ID" value="GJS93940.1"/>
    <property type="molecule type" value="Genomic_DNA"/>
</dbReference>
<dbReference type="Proteomes" id="UP001151760">
    <property type="component" value="Unassembled WGS sequence"/>
</dbReference>
<dbReference type="SUPFAM" id="SSF56672">
    <property type="entry name" value="DNA/RNA polymerases"/>
    <property type="match status" value="1"/>
</dbReference>
<feature type="domain" description="Reverse transcriptase" evidence="2">
    <location>
        <begin position="153"/>
        <end position="251"/>
    </location>
</feature>
<comment type="caution">
    <text evidence="3">The sequence shown here is derived from an EMBL/GenBank/DDBJ whole genome shotgun (WGS) entry which is preliminary data.</text>
</comment>
<evidence type="ECO:0000256" key="1">
    <source>
        <dbReference type="SAM" id="MobiDB-lite"/>
    </source>
</evidence>
<dbReference type="Pfam" id="PF00078">
    <property type="entry name" value="RVT_1"/>
    <property type="match status" value="1"/>
</dbReference>
<accession>A0ABQ4ZY99</accession>
<dbReference type="InterPro" id="IPR000477">
    <property type="entry name" value="RT_dom"/>
</dbReference>
<name>A0ABQ4ZY99_9ASTR</name>
<dbReference type="CDD" id="cd01647">
    <property type="entry name" value="RT_LTR"/>
    <property type="match status" value="1"/>
</dbReference>